<keyword evidence="1" id="KW-0812">Transmembrane</keyword>
<keyword evidence="1" id="KW-0472">Membrane</keyword>
<keyword evidence="3" id="KW-1185">Reference proteome</keyword>
<proteinExistence type="predicted"/>
<name>A0A6N4URY9_9MYCO</name>
<protein>
    <submittedName>
        <fullName evidence="2">Uncharacterized protein</fullName>
    </submittedName>
</protein>
<gene>
    <name evidence="2" type="ORF">MALV_23030</name>
</gene>
<sequence length="128" mass="13929">MGDPFVDADSSDEWLTTIGDVAVSQYWISTPIGQFPIRGTEWTVTDMSTSEEHLSNSRVVLAIVGSLFCLLGLLFLLAKDVRQVGFIQVTVQGDGFCHSTLVPATHPDTVLDVSDEVDYARELAGQLP</sequence>
<dbReference type="RefSeq" id="WP_163664001.1">
    <property type="nucleotide sequence ID" value="NZ_AP022565.1"/>
</dbReference>
<dbReference type="EMBL" id="AP022565">
    <property type="protein sequence ID" value="BBX27178.1"/>
    <property type="molecule type" value="Genomic_DNA"/>
</dbReference>
<reference evidence="2 3" key="1">
    <citation type="journal article" date="2019" name="Emerg. Microbes Infect.">
        <title>Comprehensive subspecies identification of 175 nontuberculous mycobacteria species based on 7547 genomic profiles.</title>
        <authorList>
            <person name="Matsumoto Y."/>
            <person name="Kinjo T."/>
            <person name="Motooka D."/>
            <person name="Nabeya D."/>
            <person name="Jung N."/>
            <person name="Uechi K."/>
            <person name="Horii T."/>
            <person name="Iida T."/>
            <person name="Fujita J."/>
            <person name="Nakamura S."/>
        </authorList>
    </citation>
    <scope>NUCLEOTIDE SEQUENCE [LARGE SCALE GENOMIC DNA]</scope>
    <source>
        <strain evidence="2 3">JCM 12272</strain>
    </source>
</reference>
<evidence type="ECO:0000313" key="2">
    <source>
        <dbReference type="EMBL" id="BBX27178.1"/>
    </source>
</evidence>
<dbReference type="KEGG" id="malv:MALV_23030"/>
<feature type="transmembrane region" description="Helical" evidence="1">
    <location>
        <begin position="59"/>
        <end position="78"/>
    </location>
</feature>
<organism evidence="2 3">
    <name type="scientific">Mycolicibacterium alvei</name>
    <dbReference type="NCBI Taxonomy" id="67081"/>
    <lineage>
        <taxon>Bacteria</taxon>
        <taxon>Bacillati</taxon>
        <taxon>Actinomycetota</taxon>
        <taxon>Actinomycetes</taxon>
        <taxon>Mycobacteriales</taxon>
        <taxon>Mycobacteriaceae</taxon>
        <taxon>Mycolicibacterium</taxon>
    </lineage>
</organism>
<evidence type="ECO:0000256" key="1">
    <source>
        <dbReference type="SAM" id="Phobius"/>
    </source>
</evidence>
<keyword evidence="1" id="KW-1133">Transmembrane helix</keyword>
<dbReference type="Proteomes" id="UP000466906">
    <property type="component" value="Chromosome"/>
</dbReference>
<evidence type="ECO:0000313" key="3">
    <source>
        <dbReference type="Proteomes" id="UP000466906"/>
    </source>
</evidence>
<dbReference type="AlphaFoldDB" id="A0A6N4URY9"/>
<accession>A0A6N4URY9</accession>